<dbReference type="Gene3D" id="3.30.379.10">
    <property type="entry name" value="Chitobiase/beta-hexosaminidase domain 2-like"/>
    <property type="match status" value="1"/>
</dbReference>
<protein>
    <recommendedName>
        <fullName evidence="4">Beta-hexosaminidase bacterial type N-terminal domain-containing protein</fullName>
    </recommendedName>
</protein>
<organism evidence="2 3">
    <name type="scientific">Paenibacillus aurantius</name>
    <dbReference type="NCBI Taxonomy" id="2918900"/>
    <lineage>
        <taxon>Bacteria</taxon>
        <taxon>Bacillati</taxon>
        <taxon>Bacillota</taxon>
        <taxon>Bacilli</taxon>
        <taxon>Bacillales</taxon>
        <taxon>Paenibacillaceae</taxon>
        <taxon>Paenibacillus</taxon>
    </lineage>
</organism>
<dbReference type="KEGG" id="paun:MJA45_14830"/>
<keyword evidence="3" id="KW-1185">Reference proteome</keyword>
<evidence type="ECO:0000313" key="2">
    <source>
        <dbReference type="EMBL" id="WNQ08924.1"/>
    </source>
</evidence>
<dbReference type="AlphaFoldDB" id="A0AA96RFG4"/>
<reference evidence="2 3" key="1">
    <citation type="submission" date="2022-02" db="EMBL/GenBank/DDBJ databases">
        <title>Paenibacillus sp. MBLB1776 Whole Genome Shotgun Sequencing.</title>
        <authorList>
            <person name="Hwang C.Y."/>
            <person name="Cho E.-S."/>
            <person name="Seo M.-J."/>
        </authorList>
    </citation>
    <scope>NUCLEOTIDE SEQUENCE [LARGE SCALE GENOMIC DNA]</scope>
    <source>
        <strain evidence="2 3">MBLB1776</strain>
    </source>
</reference>
<sequence>MNKEKETVYLGTQGQESPRLLFALELLKESLEATGYRVEKASGEIWTAEAYRNTKGTQIYIGSREDSAFLRTLEEQEVLIYHSTPPGKEGFYLATLPGDLITVSGGGETGALYGAQELARQIRKAGRLPELLAVGETPSFVLRGPVLGLQKTKIEPPRRTYEYPITPDRFPWFYDKDMWLDYLDMLLEQRSNVVYIWTGHPFASLVKLKDYPEALEVTEEEYRLNVETFHWLTAEADKRGIWVVLNFYNIHIPLPFAEKHGLELHQPKPLPITADYTRKSIAEFVRSFPNVGIMLCLGEALQGSVYGTEWFTDTIIAGMKEGLEDNKLKELPPIILRAHAVKAEPIIEKAMPLYSNLYTEAKYNGESLTTWTPRGGWVETHNNLSSMQSVHIVNIHILANLEPFRYGSPAFIHKSMQAAKHRQHANGLHVYPLFYWDWPYTADKTTPRVKQVERDWIWYAAWARYAWNPDRDPQTERYYWAEELAERFGSREAGAALLDAYDAFGECAPRLLRRFGITEGNRQTLSLGMTMSQLTNPDRYSPYKALWEDHAPQGERLELYAEREAKGEPHIGETPYDVVEAAEAFADLAAKAIERARPHVTRHAEEFERIATDVEAIRDMVYFYGAKVRAAVQILLYKHAAGGDYLRSLDILEKAQPYFEESVEWYRKLTKLTEQTYLYANSMLTPHRKIPFPDGQKYCHWSDCLPLYEEELARFTAQLERLKAGELPTSVASEEKIQPYRQAEFRLLSDNAETYTIQKDSCLFTDGEVYAQSWAEELDGLTGIRFSREEAAKQGVALEFELAEPARVLVGYFRSEDSQWLQVPTLDENTHADDRGGLAPVLRKGVKPAFYPSVNVHAFLYEPGRHTLNLGVGAYAVLGVIRADQKLAERDVSPFSESARSLDWLYQ</sequence>
<accession>A0AA96RFG4</accession>
<name>A0AA96RFG4_9BACL</name>
<dbReference type="Proteomes" id="UP001305702">
    <property type="component" value="Chromosome"/>
</dbReference>
<dbReference type="EMBL" id="CP130318">
    <property type="protein sequence ID" value="WNQ08924.1"/>
    <property type="molecule type" value="Genomic_DNA"/>
</dbReference>
<gene>
    <name evidence="2" type="ORF">MJA45_14830</name>
</gene>
<evidence type="ECO:0000313" key="3">
    <source>
        <dbReference type="Proteomes" id="UP001305702"/>
    </source>
</evidence>
<evidence type="ECO:0000256" key="1">
    <source>
        <dbReference type="ARBA" id="ARBA00022801"/>
    </source>
</evidence>
<dbReference type="InterPro" id="IPR029018">
    <property type="entry name" value="Hex-like_dom2"/>
</dbReference>
<dbReference type="RefSeq" id="WP_315602691.1">
    <property type="nucleotide sequence ID" value="NZ_CP130318.1"/>
</dbReference>
<dbReference type="GO" id="GO:0016787">
    <property type="term" value="F:hydrolase activity"/>
    <property type="evidence" value="ECO:0007669"/>
    <property type="project" value="UniProtKB-KW"/>
</dbReference>
<evidence type="ECO:0008006" key="4">
    <source>
        <dbReference type="Google" id="ProtNLM"/>
    </source>
</evidence>
<dbReference type="SUPFAM" id="SSF55545">
    <property type="entry name" value="beta-N-acetylhexosaminidase-like domain"/>
    <property type="match status" value="1"/>
</dbReference>
<keyword evidence="1" id="KW-0378">Hydrolase</keyword>
<proteinExistence type="predicted"/>
<dbReference type="GO" id="GO:0005975">
    <property type="term" value="P:carbohydrate metabolic process"/>
    <property type="evidence" value="ECO:0007669"/>
    <property type="project" value="UniProtKB-ARBA"/>
</dbReference>